<evidence type="ECO:0000256" key="9">
    <source>
        <dbReference type="ARBA" id="ARBA00022777"/>
    </source>
</evidence>
<dbReference type="PANTHER" id="PTHR43047">
    <property type="entry name" value="TWO-COMPONENT HISTIDINE PROTEIN KINASE"/>
    <property type="match status" value="1"/>
</dbReference>
<evidence type="ECO:0000256" key="10">
    <source>
        <dbReference type="ARBA" id="ARBA00022840"/>
    </source>
</evidence>
<feature type="transmembrane region" description="Helical" evidence="16">
    <location>
        <begin position="21"/>
        <end position="45"/>
    </location>
</feature>
<keyword evidence="13 16" id="KW-0472">Membrane</keyword>
<dbReference type="SUPFAM" id="SSF47384">
    <property type="entry name" value="Homodimeric domain of signal transducing histidine kinase"/>
    <property type="match status" value="1"/>
</dbReference>
<evidence type="ECO:0000256" key="15">
    <source>
        <dbReference type="PROSITE-ProRule" id="PRU00169"/>
    </source>
</evidence>
<evidence type="ECO:0000256" key="16">
    <source>
        <dbReference type="SAM" id="Phobius"/>
    </source>
</evidence>
<dbReference type="Gene3D" id="1.20.120.160">
    <property type="entry name" value="HPT domain"/>
    <property type="match status" value="1"/>
</dbReference>
<keyword evidence="11 16" id="KW-1133">Transmembrane helix</keyword>
<evidence type="ECO:0000256" key="6">
    <source>
        <dbReference type="ARBA" id="ARBA00022553"/>
    </source>
</evidence>
<dbReference type="Proteomes" id="UP000414233">
    <property type="component" value="Unassembled WGS sequence"/>
</dbReference>
<dbReference type="InterPro" id="IPR005467">
    <property type="entry name" value="His_kinase_dom"/>
</dbReference>
<dbReference type="Gene3D" id="1.10.287.130">
    <property type="match status" value="1"/>
</dbReference>
<dbReference type="InterPro" id="IPR001789">
    <property type="entry name" value="Sig_transdc_resp-reg_receiver"/>
</dbReference>
<evidence type="ECO:0000259" key="19">
    <source>
        <dbReference type="PROSITE" id="PS50894"/>
    </source>
</evidence>
<keyword evidence="9 20" id="KW-0418">Kinase</keyword>
<dbReference type="Gene3D" id="3.40.50.2300">
    <property type="match status" value="1"/>
</dbReference>
<dbReference type="AlphaFoldDB" id="A0A5E4ZEQ3"/>
<feature type="modified residue" description="Phosphohistidine" evidence="14">
    <location>
        <position position="1061"/>
    </location>
</feature>
<keyword evidence="8 16" id="KW-0812">Transmembrane</keyword>
<comment type="subcellular location">
    <subcellularLocation>
        <location evidence="2">Cell inner membrane</location>
        <topology evidence="2">Multi-pass membrane protein</topology>
    </subcellularLocation>
</comment>
<evidence type="ECO:0000313" key="20">
    <source>
        <dbReference type="EMBL" id="VVE59554.1"/>
    </source>
</evidence>
<name>A0A5E4ZEQ3_9BURK</name>
<dbReference type="EMBL" id="CABPRZ010000044">
    <property type="protein sequence ID" value="VVE59554.1"/>
    <property type="molecule type" value="Genomic_DNA"/>
</dbReference>
<dbReference type="InterPro" id="IPR036097">
    <property type="entry name" value="HisK_dim/P_sf"/>
</dbReference>
<dbReference type="GO" id="GO:0009927">
    <property type="term" value="F:histidine phosphotransfer kinase activity"/>
    <property type="evidence" value="ECO:0007669"/>
    <property type="project" value="TreeGrafter"/>
</dbReference>
<keyword evidence="7 20" id="KW-0808">Transferase</keyword>
<keyword evidence="12" id="KW-0902">Two-component regulatory system</keyword>
<keyword evidence="21" id="KW-1185">Reference proteome</keyword>
<feature type="domain" description="Response regulatory" evidence="18">
    <location>
        <begin position="882"/>
        <end position="995"/>
    </location>
</feature>
<evidence type="ECO:0000256" key="7">
    <source>
        <dbReference type="ARBA" id="ARBA00022679"/>
    </source>
</evidence>
<evidence type="ECO:0000256" key="4">
    <source>
        <dbReference type="ARBA" id="ARBA00022475"/>
    </source>
</evidence>
<protein>
    <recommendedName>
        <fullName evidence="3">histidine kinase</fullName>
        <ecNumber evidence="3">2.7.13.3</ecNumber>
    </recommendedName>
</protein>
<dbReference type="GO" id="GO:0000155">
    <property type="term" value="F:phosphorelay sensor kinase activity"/>
    <property type="evidence" value="ECO:0007669"/>
    <property type="project" value="InterPro"/>
</dbReference>
<keyword evidence="10" id="KW-0067">ATP-binding</keyword>
<dbReference type="EC" id="2.7.13.3" evidence="3"/>
<evidence type="ECO:0000313" key="21">
    <source>
        <dbReference type="Proteomes" id="UP000414233"/>
    </source>
</evidence>
<dbReference type="SUPFAM" id="SSF55874">
    <property type="entry name" value="ATPase domain of HSP90 chaperone/DNA topoisomerase II/histidine kinase"/>
    <property type="match status" value="1"/>
</dbReference>
<dbReference type="RefSeq" id="WP_150700211.1">
    <property type="nucleotide sequence ID" value="NZ_CABPRZ010000044.1"/>
</dbReference>
<dbReference type="CDD" id="cd00082">
    <property type="entry name" value="HisKA"/>
    <property type="match status" value="1"/>
</dbReference>
<comment type="catalytic activity">
    <reaction evidence="1">
        <text>ATP + protein L-histidine = ADP + protein N-phospho-L-histidine.</text>
        <dbReference type="EC" id="2.7.13.3"/>
    </reaction>
</comment>
<dbReference type="SMART" id="SM00388">
    <property type="entry name" value="HisKA"/>
    <property type="match status" value="1"/>
</dbReference>
<dbReference type="InterPro" id="IPR003661">
    <property type="entry name" value="HisK_dim/P_dom"/>
</dbReference>
<keyword evidence="6 15" id="KW-0597">Phosphoprotein</keyword>
<dbReference type="GO" id="GO:0005886">
    <property type="term" value="C:plasma membrane"/>
    <property type="evidence" value="ECO:0007669"/>
    <property type="project" value="UniProtKB-SubCell"/>
</dbReference>
<evidence type="ECO:0000256" key="11">
    <source>
        <dbReference type="ARBA" id="ARBA00022989"/>
    </source>
</evidence>
<evidence type="ECO:0000256" key="12">
    <source>
        <dbReference type="ARBA" id="ARBA00023012"/>
    </source>
</evidence>
<evidence type="ECO:0000259" key="18">
    <source>
        <dbReference type="PROSITE" id="PS50110"/>
    </source>
</evidence>
<dbReference type="Pfam" id="PF00072">
    <property type="entry name" value="Response_reg"/>
    <property type="match status" value="1"/>
</dbReference>
<dbReference type="Gene3D" id="3.30.565.10">
    <property type="entry name" value="Histidine kinase-like ATPase, C-terminal domain"/>
    <property type="match status" value="1"/>
</dbReference>
<dbReference type="Pfam" id="PF00512">
    <property type="entry name" value="HisKA"/>
    <property type="match status" value="1"/>
</dbReference>
<evidence type="ECO:0000256" key="8">
    <source>
        <dbReference type="ARBA" id="ARBA00022692"/>
    </source>
</evidence>
<organism evidence="20 21">
    <name type="scientific">Pandoraea terrae</name>
    <dbReference type="NCBI Taxonomy" id="1537710"/>
    <lineage>
        <taxon>Bacteria</taxon>
        <taxon>Pseudomonadati</taxon>
        <taxon>Pseudomonadota</taxon>
        <taxon>Betaproteobacteria</taxon>
        <taxon>Burkholderiales</taxon>
        <taxon>Burkholderiaceae</taxon>
        <taxon>Pandoraea</taxon>
    </lineage>
</organism>
<dbReference type="SUPFAM" id="SSF47226">
    <property type="entry name" value="Histidine-containing phosphotransfer domain, HPT domain"/>
    <property type="match status" value="1"/>
</dbReference>
<dbReference type="InterPro" id="IPR008207">
    <property type="entry name" value="Sig_transdc_His_kin_Hpt_dom"/>
</dbReference>
<keyword evidence="10" id="KW-0547">Nucleotide-binding</keyword>
<sequence>MMQTPITRDIAIAGRLLRTGGVLALLFGLALWAAIVSYSLFGALWHGGQKTEALYAALAREIGYQELFSQQARNVAIDTLLGSQAEHVRTAPIVERLLPELSKMPVGTARVVPGVAWDPEFEMVKRAPIGAARASQLALLTARFMLFDADFWDFDIVDDAFVVTPEGDFAAFRPVLGRGRLSAAEIDQGLKHLVAQLQAVFPEKSDAKDGPYWTRAYTHPHTGLSTVTSFVPVRDPAGRVILFVGSNVVPDKIVPNEVRATARAGESLLLVSDEGNVLAGSGDPALRQAHPSTPLVNLPLFGSALMRISVDHARVTFERHLPTNPWYVLYSIDNLKLLRDNGPMLAGATLLLLLYACGVWAATRHLRQRIIEPAQARTAALIERDAFTRTLIEAAPVGMAIIDPIGPSVVMANPCYIGTVDLIRQMSDGELLRVYRQLSSGVAARPIHRFVSAADADGERHYAVNLVDAVFRERPVLIGIVSDVTEQRRFELEQRKARLAAESANKAKDGFLATVSHEMRTPLYGTLASLELLGKQALDDEKRYYVDVMESSTRNLLDLINDLLDYSRIQVDRFELNPRDCVLLKELESVGLSFTGRARLQGLTLDWMIDPALAHAVHTDASRLGQVITNLVGNAIKFTPAGHVAFSARVMSIRDNGCDVEFRVSDSGIGIDAHDLPDLFQPFGKIAAGQGMQHGTGLGLAISRQFVEMLGGAIAVESESGRGTSLHFVLQLPWAHAVNVPRILPVAQGVRTFGFMTEYPRREWFLEALVRHAGFVPVRYASPTAWTGGRGLSDDDGLLLFGDEWPIRGMMHDHVYLLRPTPIDRRTRPAMAWPHNLALLQQTDTLRMLRGPGAGAVDGLPVEGVQAGEPPDASEQPMGGWYVLVVDDHPISGMLLTRQLEVLGAVVDCYHDPREALDAFDEASHMLVMTDANMPHLSGRELAVQLKRRAPDIPVIVVTADVTLPADKEPGTPFDAVLYKPVDAGGLARAVDALQARFPALNDMLPLDRPTERTPDATFEIGTSPSADLLDSFVVISDADLDQCRIAIAAEDRAHLRHCAHRLRGGFMAFGLSGMAEFAAQLEHCAPHASRAQMEGAFTALEAAWTDWLRRRGHGVAA</sequence>
<dbReference type="PRINTS" id="PR00344">
    <property type="entry name" value="BCTRLSENSOR"/>
</dbReference>
<proteinExistence type="predicted"/>
<evidence type="ECO:0000259" key="17">
    <source>
        <dbReference type="PROSITE" id="PS50109"/>
    </source>
</evidence>
<evidence type="ECO:0000256" key="2">
    <source>
        <dbReference type="ARBA" id="ARBA00004429"/>
    </source>
</evidence>
<keyword evidence="4" id="KW-1003">Cell membrane</keyword>
<keyword evidence="5" id="KW-0997">Cell inner membrane</keyword>
<dbReference type="SMART" id="SM00448">
    <property type="entry name" value="REC"/>
    <property type="match status" value="1"/>
</dbReference>
<dbReference type="InterPro" id="IPR003594">
    <property type="entry name" value="HATPase_dom"/>
</dbReference>
<dbReference type="Pfam" id="PF01627">
    <property type="entry name" value="Hpt"/>
    <property type="match status" value="1"/>
</dbReference>
<evidence type="ECO:0000256" key="13">
    <source>
        <dbReference type="ARBA" id="ARBA00023136"/>
    </source>
</evidence>
<dbReference type="OrthoDB" id="9796305at2"/>
<dbReference type="SMART" id="SM00387">
    <property type="entry name" value="HATPase_c"/>
    <property type="match status" value="1"/>
</dbReference>
<dbReference type="Pfam" id="PF02518">
    <property type="entry name" value="HATPase_c"/>
    <property type="match status" value="1"/>
</dbReference>
<dbReference type="InterPro" id="IPR036890">
    <property type="entry name" value="HATPase_C_sf"/>
</dbReference>
<evidence type="ECO:0000256" key="5">
    <source>
        <dbReference type="ARBA" id="ARBA00022519"/>
    </source>
</evidence>
<feature type="domain" description="HPt" evidence="19">
    <location>
        <begin position="1022"/>
        <end position="1118"/>
    </location>
</feature>
<dbReference type="PROSITE" id="PS50894">
    <property type="entry name" value="HPT"/>
    <property type="match status" value="1"/>
</dbReference>
<evidence type="ECO:0000256" key="1">
    <source>
        <dbReference type="ARBA" id="ARBA00000085"/>
    </source>
</evidence>
<feature type="modified residue" description="4-aspartylphosphate" evidence="15">
    <location>
        <position position="931"/>
    </location>
</feature>
<dbReference type="InterPro" id="IPR011006">
    <property type="entry name" value="CheY-like_superfamily"/>
</dbReference>
<evidence type="ECO:0000256" key="3">
    <source>
        <dbReference type="ARBA" id="ARBA00012438"/>
    </source>
</evidence>
<dbReference type="CDD" id="cd16922">
    <property type="entry name" value="HATPase_EvgS-ArcB-TorS-like"/>
    <property type="match status" value="1"/>
</dbReference>
<dbReference type="SUPFAM" id="SSF52172">
    <property type="entry name" value="CheY-like"/>
    <property type="match status" value="1"/>
</dbReference>
<reference evidence="20 21" key="1">
    <citation type="submission" date="2019-08" db="EMBL/GenBank/DDBJ databases">
        <authorList>
            <person name="Peeters C."/>
        </authorList>
    </citation>
    <scope>NUCLEOTIDE SEQUENCE [LARGE SCALE GENOMIC DNA]</scope>
    <source>
        <strain evidence="20 21">LMG 30175</strain>
    </source>
</reference>
<dbReference type="PROSITE" id="PS50110">
    <property type="entry name" value="RESPONSE_REGULATORY"/>
    <property type="match status" value="1"/>
</dbReference>
<dbReference type="InterPro" id="IPR036641">
    <property type="entry name" value="HPT_dom_sf"/>
</dbReference>
<accession>A0A5E4ZEQ3</accession>
<dbReference type="PANTHER" id="PTHR43047:SF72">
    <property type="entry name" value="OSMOSENSING HISTIDINE PROTEIN KINASE SLN1"/>
    <property type="match status" value="1"/>
</dbReference>
<dbReference type="InterPro" id="IPR004358">
    <property type="entry name" value="Sig_transdc_His_kin-like_C"/>
</dbReference>
<feature type="domain" description="Histidine kinase" evidence="17">
    <location>
        <begin position="514"/>
        <end position="734"/>
    </location>
</feature>
<dbReference type="PROSITE" id="PS50109">
    <property type="entry name" value="HIS_KIN"/>
    <property type="match status" value="1"/>
</dbReference>
<gene>
    <name evidence="20" type="primary">rcsC</name>
    <name evidence="20" type="ORF">PTE30175_05497</name>
</gene>
<dbReference type="CDD" id="cd17546">
    <property type="entry name" value="REC_hyHK_CKI1_RcsC-like"/>
    <property type="match status" value="1"/>
</dbReference>
<evidence type="ECO:0000256" key="14">
    <source>
        <dbReference type="PROSITE-ProRule" id="PRU00110"/>
    </source>
</evidence>